<dbReference type="AlphaFoldDB" id="A0A504JH74"/>
<feature type="compositionally biased region" description="Polar residues" evidence="1">
    <location>
        <begin position="43"/>
        <end position="53"/>
    </location>
</feature>
<dbReference type="EMBL" id="VFWZ01000003">
    <property type="protein sequence ID" value="TPN85810.1"/>
    <property type="molecule type" value="Genomic_DNA"/>
</dbReference>
<feature type="region of interest" description="Disordered" evidence="1">
    <location>
        <begin position="13"/>
        <end position="118"/>
    </location>
</feature>
<evidence type="ECO:0000313" key="2">
    <source>
        <dbReference type="EMBL" id="TPN85810.1"/>
    </source>
</evidence>
<keyword evidence="3" id="KW-1185">Reference proteome</keyword>
<dbReference type="OrthoDB" id="1162759at2"/>
<dbReference type="Proteomes" id="UP000315540">
    <property type="component" value="Unassembled WGS sequence"/>
</dbReference>
<sequence length="297" mass="33678">MKDIEKEVVKVLSQDQETIHFERPQSEEYSPLNKAVIEKDIGGNNQRDTNNWNPWKPKPATKQQEIEAQSPPTASPEDTLPEDAPEQPIGQAEQHTGDTDQPKDKTEEPPFELPTASAKQAADTILGMSNNFLAIGGGYFVKIKKHKDFYDYDEVVQLIDQQNEKNVNRIKLDKEDKALLKPIIVSVLKKKAKKLTPEQQLMGAIISIGLKKTQTVMEVRAENDLLVDRILDIIREEKNDPEPETTDQPQPSEEVDDYGEGFELYTEQQDHPTEADKQSLPEEVEALIEEVDEELNP</sequence>
<feature type="compositionally biased region" description="Basic and acidic residues" evidence="1">
    <location>
        <begin position="17"/>
        <end position="26"/>
    </location>
</feature>
<accession>A0A504JH74</accession>
<organism evidence="2 3">
    <name type="scientific">Aquimarina algicola</name>
    <dbReference type="NCBI Taxonomy" id="2589995"/>
    <lineage>
        <taxon>Bacteria</taxon>
        <taxon>Pseudomonadati</taxon>
        <taxon>Bacteroidota</taxon>
        <taxon>Flavobacteriia</taxon>
        <taxon>Flavobacteriales</taxon>
        <taxon>Flavobacteriaceae</taxon>
        <taxon>Aquimarina</taxon>
    </lineage>
</organism>
<evidence type="ECO:0000313" key="3">
    <source>
        <dbReference type="Proteomes" id="UP000315540"/>
    </source>
</evidence>
<feature type="region of interest" description="Disordered" evidence="1">
    <location>
        <begin position="236"/>
        <end position="284"/>
    </location>
</feature>
<reference evidence="2 3" key="1">
    <citation type="submission" date="2019-06" db="EMBL/GenBank/DDBJ databases">
        <authorList>
            <person name="Meng X."/>
        </authorList>
    </citation>
    <scope>NUCLEOTIDE SEQUENCE [LARGE SCALE GENOMIC DNA]</scope>
    <source>
        <strain evidence="2 3">M625</strain>
    </source>
</reference>
<feature type="compositionally biased region" description="Basic and acidic residues" evidence="1">
    <location>
        <begin position="268"/>
        <end position="280"/>
    </location>
</feature>
<comment type="caution">
    <text evidence="2">The sequence shown here is derived from an EMBL/GenBank/DDBJ whole genome shotgun (WGS) entry which is preliminary data.</text>
</comment>
<gene>
    <name evidence="2" type="ORF">FHK87_11010</name>
</gene>
<dbReference type="RefSeq" id="WP_140592784.1">
    <property type="nucleotide sequence ID" value="NZ_VFWZ01000003.1"/>
</dbReference>
<name>A0A504JH74_9FLAO</name>
<feature type="compositionally biased region" description="Basic and acidic residues" evidence="1">
    <location>
        <begin position="95"/>
        <end position="108"/>
    </location>
</feature>
<proteinExistence type="predicted"/>
<evidence type="ECO:0000256" key="1">
    <source>
        <dbReference type="SAM" id="MobiDB-lite"/>
    </source>
</evidence>
<feature type="compositionally biased region" description="Polar residues" evidence="1">
    <location>
        <begin position="61"/>
        <end position="72"/>
    </location>
</feature>
<protein>
    <submittedName>
        <fullName evidence="2">Uncharacterized protein</fullName>
    </submittedName>
</protein>